<keyword evidence="4 9" id="KW-0964">Secreted</keyword>
<dbReference type="GO" id="GO:0030154">
    <property type="term" value="P:cell differentiation"/>
    <property type="evidence" value="ECO:0007669"/>
    <property type="project" value="UniProtKB-UniRule"/>
</dbReference>
<keyword evidence="3 9" id="KW-0217">Developmental protein</keyword>
<evidence type="ECO:0000256" key="4">
    <source>
        <dbReference type="ARBA" id="ARBA00022525"/>
    </source>
</evidence>
<dbReference type="PANTHER" id="PTHR33285:SF55">
    <property type="entry name" value="PHYTOSULFOKINES 3"/>
    <property type="match status" value="1"/>
</dbReference>
<evidence type="ECO:0000256" key="8">
    <source>
        <dbReference type="ARBA" id="ARBA00023030"/>
    </source>
</evidence>
<comment type="caution">
    <text evidence="10">The sequence shown here is derived from an EMBL/GenBank/DDBJ whole genome shotgun (WGS) entry which is preliminary data.</text>
</comment>
<gene>
    <name evidence="10" type="ORF">LIER_23876</name>
</gene>
<comment type="subcellular location">
    <subcellularLocation>
        <location evidence="1 9">Secreted</location>
    </subcellularLocation>
</comment>
<keyword evidence="5 9" id="KW-0765">Sulfation</keyword>
<dbReference type="AlphaFoldDB" id="A0AAV3R2A5"/>
<proteinExistence type="inferred from homology"/>
<evidence type="ECO:0000313" key="11">
    <source>
        <dbReference type="Proteomes" id="UP001454036"/>
    </source>
</evidence>
<comment type="function">
    <text evidence="9">Promotes plant cell differentiation, organogenesis and somatic embryogenesis as well as cell proliferation.</text>
</comment>
<evidence type="ECO:0000256" key="9">
    <source>
        <dbReference type="RuleBase" id="RU368031"/>
    </source>
</evidence>
<evidence type="ECO:0000256" key="3">
    <source>
        <dbReference type="ARBA" id="ARBA00022473"/>
    </source>
</evidence>
<dbReference type="Proteomes" id="UP001454036">
    <property type="component" value="Unassembled WGS sequence"/>
</dbReference>
<dbReference type="InterPro" id="IPR009438">
    <property type="entry name" value="Phytosulfokine"/>
</dbReference>
<sequence length="85" mass="9580">MLKPRSASLLFFLVILATSMFTLTCASRAGSSLQQTHEYKGDAIGARHIDETRLCDGLVDNDECLMMRRTLAAHLDYIYTQKEKP</sequence>
<dbReference type="GO" id="GO:0008083">
    <property type="term" value="F:growth factor activity"/>
    <property type="evidence" value="ECO:0007669"/>
    <property type="project" value="UniProtKB-UniRule"/>
</dbReference>
<evidence type="ECO:0000256" key="7">
    <source>
        <dbReference type="ARBA" id="ARBA00022782"/>
    </source>
</evidence>
<dbReference type="PANTHER" id="PTHR33285">
    <property type="entry name" value="PHYTOSULFOKINES 3"/>
    <property type="match status" value="1"/>
</dbReference>
<keyword evidence="8 9" id="KW-0339">Growth factor</keyword>
<organism evidence="10 11">
    <name type="scientific">Lithospermum erythrorhizon</name>
    <name type="common">Purple gromwell</name>
    <name type="synonym">Lithospermum officinale var. erythrorhizon</name>
    <dbReference type="NCBI Taxonomy" id="34254"/>
    <lineage>
        <taxon>Eukaryota</taxon>
        <taxon>Viridiplantae</taxon>
        <taxon>Streptophyta</taxon>
        <taxon>Embryophyta</taxon>
        <taxon>Tracheophyta</taxon>
        <taxon>Spermatophyta</taxon>
        <taxon>Magnoliopsida</taxon>
        <taxon>eudicotyledons</taxon>
        <taxon>Gunneridae</taxon>
        <taxon>Pentapetalae</taxon>
        <taxon>asterids</taxon>
        <taxon>lamiids</taxon>
        <taxon>Boraginales</taxon>
        <taxon>Boraginaceae</taxon>
        <taxon>Boraginoideae</taxon>
        <taxon>Lithospermeae</taxon>
        <taxon>Lithospermum</taxon>
    </lineage>
</organism>
<protein>
    <recommendedName>
        <fullName evidence="9">Phytosulfokine</fullName>
    </recommendedName>
    <component>
        <recommendedName>
            <fullName evidence="9">Phytosulfokine-alpha</fullName>
            <shortName evidence="9">PSK-alpha</shortName>
            <shortName evidence="9">Phytosulfokine-a</shortName>
        </recommendedName>
    </component>
    <component>
        <recommendedName>
            <fullName evidence="9">Phytosulfokine-beta</fullName>
            <shortName evidence="9">PSK-beta</shortName>
            <shortName evidence="9">Phytosulfokine-b</shortName>
        </recommendedName>
    </component>
</protein>
<name>A0AAV3R2A5_LITER</name>
<dbReference type="GO" id="GO:0005576">
    <property type="term" value="C:extracellular region"/>
    <property type="evidence" value="ECO:0007669"/>
    <property type="project" value="UniProtKB-SubCell"/>
</dbReference>
<comment type="similarity">
    <text evidence="2 9">Belongs to the phytosulfokine family.</text>
</comment>
<comment type="PTM">
    <text evidence="9">PSK-alpha is produced by endopeptidase digestion. PSK-beta is produced from PSK-alpha by exopeptidase digestion.</text>
</comment>
<dbReference type="EMBL" id="BAABME010006821">
    <property type="protein sequence ID" value="GAA0169371.1"/>
    <property type="molecule type" value="Genomic_DNA"/>
</dbReference>
<keyword evidence="7 9" id="KW-0221">Differentiation</keyword>
<evidence type="ECO:0000256" key="2">
    <source>
        <dbReference type="ARBA" id="ARBA00010781"/>
    </source>
</evidence>
<dbReference type="Pfam" id="PF06404">
    <property type="entry name" value="PSK"/>
    <property type="match status" value="1"/>
</dbReference>
<dbReference type="GO" id="GO:0008283">
    <property type="term" value="P:cell population proliferation"/>
    <property type="evidence" value="ECO:0007669"/>
    <property type="project" value="UniProtKB-UniRule"/>
</dbReference>
<keyword evidence="11" id="KW-1185">Reference proteome</keyword>
<feature type="signal peptide" evidence="9">
    <location>
        <begin position="1"/>
        <end position="26"/>
    </location>
</feature>
<feature type="chain" id="PRO_5043111894" description="Phytosulfokine" evidence="9">
    <location>
        <begin position="27"/>
        <end position="85"/>
    </location>
</feature>
<keyword evidence="6 9" id="KW-0732">Signal</keyword>
<evidence type="ECO:0000256" key="1">
    <source>
        <dbReference type="ARBA" id="ARBA00004613"/>
    </source>
</evidence>
<evidence type="ECO:0000256" key="6">
    <source>
        <dbReference type="ARBA" id="ARBA00022729"/>
    </source>
</evidence>
<comment type="PTM">
    <text evidence="9">Sulfation is important for activity and for the binding to a putative membrane receptor.</text>
</comment>
<reference evidence="10 11" key="1">
    <citation type="submission" date="2024-01" db="EMBL/GenBank/DDBJ databases">
        <title>The complete chloroplast genome sequence of Lithospermum erythrorhizon: insights into the phylogenetic relationship among Boraginaceae species and the maternal lineages of purple gromwells.</title>
        <authorList>
            <person name="Okada T."/>
            <person name="Watanabe K."/>
        </authorList>
    </citation>
    <scope>NUCLEOTIDE SEQUENCE [LARGE SCALE GENOMIC DNA]</scope>
</reference>
<evidence type="ECO:0000313" key="10">
    <source>
        <dbReference type="EMBL" id="GAA0169371.1"/>
    </source>
</evidence>
<accession>A0AAV3R2A5</accession>
<evidence type="ECO:0000256" key="5">
    <source>
        <dbReference type="ARBA" id="ARBA00022641"/>
    </source>
</evidence>